<name>A0ABW5RHC2_9MICO</name>
<dbReference type="Proteomes" id="UP001597453">
    <property type="component" value="Unassembled WGS sequence"/>
</dbReference>
<dbReference type="SUPFAM" id="SSF48452">
    <property type="entry name" value="TPR-like"/>
    <property type="match status" value="1"/>
</dbReference>
<keyword evidence="3" id="KW-1185">Reference proteome</keyword>
<keyword evidence="1" id="KW-0472">Membrane</keyword>
<sequence length="153" mass="17063">MTKVNGAKISILVLLVLMAIYLVAIGQIVWALLTAGDELWFAPIMGVALVVFPLLGVIYVIKDLRFVADSNRLVAQLAEAGELPEDTLPKLPSGRSERAAADADFEQWKARVEAEPNDWRNWVLLALAYRESGDTVRARRTMRQAIAMERTRN</sequence>
<dbReference type="RefSeq" id="WP_066054778.1">
    <property type="nucleotide sequence ID" value="NZ_JBHUNF010000001.1"/>
</dbReference>
<proteinExistence type="predicted"/>
<feature type="transmembrane region" description="Helical" evidence="1">
    <location>
        <begin position="12"/>
        <end position="33"/>
    </location>
</feature>
<accession>A0ABW5RHC2</accession>
<gene>
    <name evidence="2" type="ORF">ACFSUQ_01725</name>
</gene>
<comment type="caution">
    <text evidence="2">The sequence shown here is derived from an EMBL/GenBank/DDBJ whole genome shotgun (WGS) entry which is preliminary data.</text>
</comment>
<keyword evidence="1" id="KW-1133">Transmembrane helix</keyword>
<evidence type="ECO:0000313" key="2">
    <source>
        <dbReference type="EMBL" id="MFD2674025.1"/>
    </source>
</evidence>
<evidence type="ECO:0000256" key="1">
    <source>
        <dbReference type="SAM" id="Phobius"/>
    </source>
</evidence>
<evidence type="ECO:0000313" key="3">
    <source>
        <dbReference type="Proteomes" id="UP001597453"/>
    </source>
</evidence>
<dbReference type="InterPro" id="IPR011990">
    <property type="entry name" value="TPR-like_helical_dom_sf"/>
</dbReference>
<keyword evidence="1" id="KW-0812">Transmembrane</keyword>
<dbReference type="EMBL" id="JBHUNF010000001">
    <property type="protein sequence ID" value="MFD2674025.1"/>
    <property type="molecule type" value="Genomic_DNA"/>
</dbReference>
<evidence type="ECO:0008006" key="4">
    <source>
        <dbReference type="Google" id="ProtNLM"/>
    </source>
</evidence>
<protein>
    <recommendedName>
        <fullName evidence="4">Tetratricopeptide repeat protein</fullName>
    </recommendedName>
</protein>
<dbReference type="Gene3D" id="1.25.40.10">
    <property type="entry name" value="Tetratricopeptide repeat domain"/>
    <property type="match status" value="1"/>
</dbReference>
<organism evidence="2 3">
    <name type="scientific">Gulosibacter bifidus</name>
    <dbReference type="NCBI Taxonomy" id="272239"/>
    <lineage>
        <taxon>Bacteria</taxon>
        <taxon>Bacillati</taxon>
        <taxon>Actinomycetota</taxon>
        <taxon>Actinomycetes</taxon>
        <taxon>Micrococcales</taxon>
        <taxon>Microbacteriaceae</taxon>
        <taxon>Gulosibacter</taxon>
    </lineage>
</organism>
<feature type="transmembrane region" description="Helical" evidence="1">
    <location>
        <begin position="39"/>
        <end position="61"/>
    </location>
</feature>
<reference evidence="3" key="1">
    <citation type="journal article" date="2019" name="Int. J. Syst. Evol. Microbiol.">
        <title>The Global Catalogue of Microorganisms (GCM) 10K type strain sequencing project: providing services to taxonomists for standard genome sequencing and annotation.</title>
        <authorList>
            <consortium name="The Broad Institute Genomics Platform"/>
            <consortium name="The Broad Institute Genome Sequencing Center for Infectious Disease"/>
            <person name="Wu L."/>
            <person name="Ma J."/>
        </authorList>
    </citation>
    <scope>NUCLEOTIDE SEQUENCE [LARGE SCALE GENOMIC DNA]</scope>
    <source>
        <strain evidence="3">TISTR 1511</strain>
    </source>
</reference>